<sequence>MKKNTFINFIVFMFVSISTLFAQVGIGTTSPKGILDVTSPSYGIVYPSVALTSTQVAAPVINPATGDHTLVDGTTIYNTNTTNTGTNDVEPGIYSWDATNSEWVTHFFIRQVELYEQSSTLRTEANAGFQNVPGLGQLDFQSFTAQYSGLYRIELKVNHGGGRVRDNDNVNVVMTEGDFRFNWNGANNDFKVKAISSFNQDIGSGTNYENIWAETFKVIYVNLVAQQTYNFYLQFDAYEDAQLIGNGSTAVESTTVDSTSELINEDFEGSPTITQTNTLSGSCFTNGWRSISTGNRCADCAGIVMYLSSLNSTCRQNATARFAFTPTTTNIDINFDYRFYEVSGRGDSFRVYLHNGVSQVGPNLININNSGTVDTNTSYSGSATVIPGTTYTLRFEYINTVNGAGIGVVDHLILSETVTTTTPPSTVTEGRGYVGGNVPCYIEISYIDEN</sequence>
<evidence type="ECO:0000313" key="3">
    <source>
        <dbReference type="Proteomes" id="UP001596415"/>
    </source>
</evidence>
<feature type="chain" id="PRO_5046046768" evidence="1">
    <location>
        <begin position="23"/>
        <end position="450"/>
    </location>
</feature>
<dbReference type="Proteomes" id="UP001596415">
    <property type="component" value="Unassembled WGS sequence"/>
</dbReference>
<comment type="caution">
    <text evidence="2">The sequence shown here is derived from an EMBL/GenBank/DDBJ whole genome shotgun (WGS) entry which is preliminary data.</text>
</comment>
<organism evidence="2 3">
    <name type="scientific">Jejudonia soesokkakensis</name>
    <dbReference type="NCBI Taxonomy" id="1323432"/>
    <lineage>
        <taxon>Bacteria</taxon>
        <taxon>Pseudomonadati</taxon>
        <taxon>Bacteroidota</taxon>
        <taxon>Flavobacteriia</taxon>
        <taxon>Flavobacteriales</taxon>
        <taxon>Flavobacteriaceae</taxon>
        <taxon>Jejudonia</taxon>
    </lineage>
</organism>
<protein>
    <submittedName>
        <fullName evidence="2">Uncharacterized protein</fullName>
    </submittedName>
</protein>
<evidence type="ECO:0000256" key="1">
    <source>
        <dbReference type="SAM" id="SignalP"/>
    </source>
</evidence>
<proteinExistence type="predicted"/>
<dbReference type="EMBL" id="JBHTBN010000001">
    <property type="protein sequence ID" value="MFC7356573.1"/>
    <property type="molecule type" value="Genomic_DNA"/>
</dbReference>
<gene>
    <name evidence="2" type="ORF">ACFQO1_02650</name>
</gene>
<reference evidence="3" key="1">
    <citation type="journal article" date="2019" name="Int. J. Syst. Evol. Microbiol.">
        <title>The Global Catalogue of Microorganisms (GCM) 10K type strain sequencing project: providing services to taxonomists for standard genome sequencing and annotation.</title>
        <authorList>
            <consortium name="The Broad Institute Genomics Platform"/>
            <consortium name="The Broad Institute Genome Sequencing Center for Infectious Disease"/>
            <person name="Wu L."/>
            <person name="Ma J."/>
        </authorList>
    </citation>
    <scope>NUCLEOTIDE SEQUENCE [LARGE SCALE GENOMIC DNA]</scope>
    <source>
        <strain evidence="3">CGMCC 1.16306</strain>
    </source>
</reference>
<dbReference type="RefSeq" id="WP_380216422.1">
    <property type="nucleotide sequence ID" value="NZ_JBHTBN010000001.1"/>
</dbReference>
<feature type="signal peptide" evidence="1">
    <location>
        <begin position="1"/>
        <end position="22"/>
    </location>
</feature>
<keyword evidence="1" id="KW-0732">Signal</keyword>
<keyword evidence="3" id="KW-1185">Reference proteome</keyword>
<accession>A0ABW2MRN6</accession>
<evidence type="ECO:0000313" key="2">
    <source>
        <dbReference type="EMBL" id="MFC7356573.1"/>
    </source>
</evidence>
<name>A0ABW2MRN6_9FLAO</name>